<protein>
    <recommendedName>
        <fullName evidence="7">Cytosine-specific methyltransferase</fullName>
        <ecNumber evidence="7">2.1.1.37</ecNumber>
    </recommendedName>
</protein>
<organism evidence="8 9">
    <name type="scientific">Bacillus weihaiensis</name>
    <dbReference type="NCBI Taxonomy" id="1547283"/>
    <lineage>
        <taxon>Bacteria</taxon>
        <taxon>Bacillati</taxon>
        <taxon>Bacillota</taxon>
        <taxon>Bacilli</taxon>
        <taxon>Bacillales</taxon>
        <taxon>Bacillaceae</taxon>
        <taxon>Bacillus</taxon>
    </lineage>
</organism>
<dbReference type="Gene3D" id="3.40.50.150">
    <property type="entry name" value="Vaccinia Virus protein VP39"/>
    <property type="match status" value="1"/>
</dbReference>
<name>A0A1L3MXN0_9BACI</name>
<dbReference type="GO" id="GO:0003677">
    <property type="term" value="F:DNA binding"/>
    <property type="evidence" value="ECO:0007669"/>
    <property type="project" value="TreeGrafter"/>
</dbReference>
<evidence type="ECO:0000256" key="6">
    <source>
        <dbReference type="RuleBase" id="RU000416"/>
    </source>
</evidence>
<dbReference type="AlphaFoldDB" id="A0A1L3MXN0"/>
<dbReference type="STRING" id="1547283.A9C19_09745"/>
<dbReference type="PROSITE" id="PS00095">
    <property type="entry name" value="C5_MTASE_2"/>
    <property type="match status" value="1"/>
</dbReference>
<dbReference type="PRINTS" id="PR00105">
    <property type="entry name" value="C5METTRFRASE"/>
</dbReference>
<evidence type="ECO:0000256" key="3">
    <source>
        <dbReference type="ARBA" id="ARBA00022691"/>
    </source>
</evidence>
<keyword evidence="4" id="KW-0680">Restriction system</keyword>
<dbReference type="Gene3D" id="3.90.120.10">
    <property type="entry name" value="DNA Methylase, subunit A, domain 2"/>
    <property type="match status" value="1"/>
</dbReference>
<dbReference type="GO" id="GO:0044027">
    <property type="term" value="P:negative regulation of gene expression via chromosomal CpG island methylation"/>
    <property type="evidence" value="ECO:0007669"/>
    <property type="project" value="TreeGrafter"/>
</dbReference>
<evidence type="ECO:0000256" key="2">
    <source>
        <dbReference type="ARBA" id="ARBA00022679"/>
    </source>
</evidence>
<dbReference type="InterPro" id="IPR018117">
    <property type="entry name" value="C5_DNA_meth_AS"/>
</dbReference>
<keyword evidence="9" id="KW-1185">Reference proteome</keyword>
<evidence type="ECO:0000256" key="7">
    <source>
        <dbReference type="RuleBase" id="RU000417"/>
    </source>
</evidence>
<dbReference type="PROSITE" id="PS51679">
    <property type="entry name" value="SAM_MT_C5"/>
    <property type="match status" value="1"/>
</dbReference>
<comment type="catalytic activity">
    <reaction evidence="7">
        <text>a 2'-deoxycytidine in DNA + S-adenosyl-L-methionine = a 5-methyl-2'-deoxycytidine in DNA + S-adenosyl-L-homocysteine + H(+)</text>
        <dbReference type="Rhea" id="RHEA:13681"/>
        <dbReference type="Rhea" id="RHEA-COMP:11369"/>
        <dbReference type="Rhea" id="RHEA-COMP:11370"/>
        <dbReference type="ChEBI" id="CHEBI:15378"/>
        <dbReference type="ChEBI" id="CHEBI:57856"/>
        <dbReference type="ChEBI" id="CHEBI:59789"/>
        <dbReference type="ChEBI" id="CHEBI:85452"/>
        <dbReference type="ChEBI" id="CHEBI:85454"/>
        <dbReference type="EC" id="2.1.1.37"/>
    </reaction>
</comment>
<dbReference type="EMBL" id="CP016020">
    <property type="protein sequence ID" value="APH07040.1"/>
    <property type="molecule type" value="Genomic_DNA"/>
</dbReference>
<dbReference type="PANTHER" id="PTHR10629:SF52">
    <property type="entry name" value="DNA (CYTOSINE-5)-METHYLTRANSFERASE 1"/>
    <property type="match status" value="1"/>
</dbReference>
<dbReference type="Pfam" id="PF00145">
    <property type="entry name" value="DNA_methylase"/>
    <property type="match status" value="1"/>
</dbReference>
<comment type="similarity">
    <text evidence="5 6">Belongs to the class I-like SAM-binding methyltransferase superfamily. C5-methyltransferase family.</text>
</comment>
<gene>
    <name evidence="8" type="ORF">A9C19_09745</name>
</gene>
<dbReference type="GO" id="GO:0009307">
    <property type="term" value="P:DNA restriction-modification system"/>
    <property type="evidence" value="ECO:0007669"/>
    <property type="project" value="UniProtKB-KW"/>
</dbReference>
<dbReference type="InterPro" id="IPR001525">
    <property type="entry name" value="C5_MeTfrase"/>
</dbReference>
<feature type="active site" evidence="5">
    <location>
        <position position="156"/>
    </location>
</feature>
<evidence type="ECO:0000256" key="4">
    <source>
        <dbReference type="ARBA" id="ARBA00022747"/>
    </source>
</evidence>
<dbReference type="InterPro" id="IPR031303">
    <property type="entry name" value="C5_meth_CS"/>
</dbReference>
<keyword evidence="1 5" id="KW-0489">Methyltransferase</keyword>
<evidence type="ECO:0000313" key="9">
    <source>
        <dbReference type="Proteomes" id="UP000181936"/>
    </source>
</evidence>
<dbReference type="Proteomes" id="UP000181936">
    <property type="component" value="Chromosome"/>
</dbReference>
<keyword evidence="2 5" id="KW-0808">Transferase</keyword>
<dbReference type="InterPro" id="IPR050390">
    <property type="entry name" value="C5-Methyltransferase"/>
</dbReference>
<dbReference type="KEGG" id="bwh:A9C19_09745"/>
<evidence type="ECO:0000256" key="1">
    <source>
        <dbReference type="ARBA" id="ARBA00022603"/>
    </source>
</evidence>
<dbReference type="CDD" id="cd00315">
    <property type="entry name" value="Cyt_C5_DNA_methylase"/>
    <property type="match status" value="1"/>
</dbReference>
<dbReference type="GO" id="GO:0003886">
    <property type="term" value="F:DNA (cytosine-5-)-methyltransferase activity"/>
    <property type="evidence" value="ECO:0007669"/>
    <property type="project" value="UniProtKB-EC"/>
</dbReference>
<dbReference type="EC" id="2.1.1.37" evidence="7"/>
<dbReference type="GO" id="GO:0032259">
    <property type="term" value="P:methylation"/>
    <property type="evidence" value="ECO:0007669"/>
    <property type="project" value="UniProtKB-KW"/>
</dbReference>
<dbReference type="InterPro" id="IPR029063">
    <property type="entry name" value="SAM-dependent_MTases_sf"/>
</dbReference>
<evidence type="ECO:0000313" key="8">
    <source>
        <dbReference type="EMBL" id="APH07040.1"/>
    </source>
</evidence>
<keyword evidence="3 5" id="KW-0949">S-adenosyl-L-methionine</keyword>
<dbReference type="REBASE" id="174272">
    <property type="entry name" value="M.BspAlg07ORF9745P"/>
</dbReference>
<dbReference type="PROSITE" id="PS00094">
    <property type="entry name" value="C5_MTASE_1"/>
    <property type="match status" value="1"/>
</dbReference>
<evidence type="ECO:0000256" key="5">
    <source>
        <dbReference type="PROSITE-ProRule" id="PRU01016"/>
    </source>
</evidence>
<sequence>MFLKIEERGRAKYKPAKNYDVADVQNLLLEKITEEQLRLQSVNDAEDFSTINFRSDKLNVVSLFSGCGGLDLGTELAGLDALYGKEEVESQYNIKDSYDRLRTNSIFHTVCTIDMFKEANQSYKNNFPSSVFQIEKDIRKIKNFPMSDMVIGGFPCPGFSEAGPRLIDDERNFLYIHFIRCLLQTKPFFFVAENVKGLLTLGKGEVAKQIIQDFESAGYKVKFQLVNAVDYGAPQNRERVFIVGVRNDIKYKYEFPNPTHGVKNDLLPYKTLKDSIYDLIDDPGEWYEGGFSSMYLSRNRKKTWEDPSFTIQASGRQAPLHPSGESMRKIDKDLWELPGGAEKHRRLSSKEIARIQTFPDWFTFSKGLKTAGSKNSQIDKVYKQIGNAVPVELARVMISPIAKWSIENMDYLIKKRETTHQLVLL</sequence>
<dbReference type="PANTHER" id="PTHR10629">
    <property type="entry name" value="CYTOSINE-SPECIFIC METHYLTRANSFERASE"/>
    <property type="match status" value="1"/>
</dbReference>
<dbReference type="OrthoDB" id="9813719at2"/>
<dbReference type="SUPFAM" id="SSF53335">
    <property type="entry name" value="S-adenosyl-L-methionine-dependent methyltransferases"/>
    <property type="match status" value="1"/>
</dbReference>
<reference evidence="8 9" key="1">
    <citation type="journal article" date="2016" name="Sci. Rep.">
        <title>Complete genome sequence and transcriptomic analysis of a novel marine strain Bacillus weihaiensis reveals the mechanism of brown algae degradation.</title>
        <authorList>
            <person name="Zhu Y."/>
            <person name="Chen P."/>
            <person name="Bao Y."/>
            <person name="Men Y."/>
            <person name="Zeng Y."/>
            <person name="Yang J."/>
            <person name="Sun J."/>
            <person name="Sun Y."/>
        </authorList>
    </citation>
    <scope>NUCLEOTIDE SEQUENCE [LARGE SCALE GENOMIC DNA]</scope>
    <source>
        <strain evidence="8 9">Alg07</strain>
    </source>
</reference>
<accession>A0A1L3MXN0</accession>
<dbReference type="NCBIfam" id="TIGR00675">
    <property type="entry name" value="dcm"/>
    <property type="match status" value="1"/>
</dbReference>
<proteinExistence type="inferred from homology"/>